<protein>
    <submittedName>
        <fullName evidence="1">Uncharacterized protein</fullName>
    </submittedName>
</protein>
<organism evidence="1 2">
    <name type="scientific">Anabarilius grahami</name>
    <name type="common">Kanglang fish</name>
    <name type="synonym">Barilius grahami</name>
    <dbReference type="NCBI Taxonomy" id="495550"/>
    <lineage>
        <taxon>Eukaryota</taxon>
        <taxon>Metazoa</taxon>
        <taxon>Chordata</taxon>
        <taxon>Craniata</taxon>
        <taxon>Vertebrata</taxon>
        <taxon>Euteleostomi</taxon>
        <taxon>Actinopterygii</taxon>
        <taxon>Neopterygii</taxon>
        <taxon>Teleostei</taxon>
        <taxon>Ostariophysi</taxon>
        <taxon>Cypriniformes</taxon>
        <taxon>Xenocyprididae</taxon>
        <taxon>Xenocypridinae</taxon>
        <taxon>Xenocypridinae incertae sedis</taxon>
        <taxon>Anabarilius</taxon>
    </lineage>
</organism>
<dbReference type="OrthoDB" id="775972at2759"/>
<keyword evidence="2" id="KW-1185">Reference proteome</keyword>
<evidence type="ECO:0000313" key="1">
    <source>
        <dbReference type="EMBL" id="ROL52389.1"/>
    </source>
</evidence>
<accession>A0A3N0Z1H1</accession>
<reference evidence="1 2" key="1">
    <citation type="submission" date="2018-10" db="EMBL/GenBank/DDBJ databases">
        <title>Genome assembly for a Yunnan-Guizhou Plateau 3E fish, Anabarilius grahami (Regan), and its evolutionary and genetic applications.</title>
        <authorList>
            <person name="Jiang W."/>
        </authorList>
    </citation>
    <scope>NUCLEOTIDE SEQUENCE [LARGE SCALE GENOMIC DNA]</scope>
    <source>
        <strain evidence="1">AG-KIZ</strain>
        <tissue evidence="1">Muscle</tissue>
    </source>
</reference>
<gene>
    <name evidence="1" type="ORF">DPX16_6618</name>
</gene>
<evidence type="ECO:0000313" key="2">
    <source>
        <dbReference type="Proteomes" id="UP000281406"/>
    </source>
</evidence>
<name>A0A3N0Z1H1_ANAGA</name>
<dbReference type="EMBL" id="RJVU01016178">
    <property type="protein sequence ID" value="ROL52389.1"/>
    <property type="molecule type" value="Genomic_DNA"/>
</dbReference>
<comment type="caution">
    <text evidence="1">The sequence shown here is derived from an EMBL/GenBank/DDBJ whole genome shotgun (WGS) entry which is preliminary data.</text>
</comment>
<sequence>MGLIQLGLHVPAVQHQEPEGQTVRIQTARGFDKLAVVQGPASQLNSYVATSQGRQYTRNRRLLLRVQEPAPTECGEDDYNPLFTSFTSNNPPVICSVAISE</sequence>
<dbReference type="Proteomes" id="UP000281406">
    <property type="component" value="Unassembled WGS sequence"/>
</dbReference>
<dbReference type="AlphaFoldDB" id="A0A3N0Z1H1"/>
<proteinExistence type="predicted"/>